<dbReference type="CDD" id="cd00483">
    <property type="entry name" value="HPPK"/>
    <property type="match status" value="1"/>
</dbReference>
<dbReference type="Pfam" id="PF01288">
    <property type="entry name" value="HPPK"/>
    <property type="match status" value="1"/>
</dbReference>
<evidence type="ECO:0000256" key="4">
    <source>
        <dbReference type="ARBA" id="ARBA00016218"/>
    </source>
</evidence>
<evidence type="ECO:0000256" key="3">
    <source>
        <dbReference type="ARBA" id="ARBA00013253"/>
    </source>
</evidence>
<comment type="function">
    <text evidence="10">Catalyzes the transfer of pyrophosphate from adenosine triphosphate (ATP) to 6-hydroxymethyl-7,8-dihydropterin, an enzymatic step in folate biosynthesis pathway.</text>
</comment>
<evidence type="ECO:0000256" key="9">
    <source>
        <dbReference type="ARBA" id="ARBA00022909"/>
    </source>
</evidence>
<proteinExistence type="inferred from homology"/>
<dbReference type="EC" id="2.7.6.3" evidence="3"/>
<evidence type="ECO:0000259" key="13">
    <source>
        <dbReference type="PROSITE" id="PS00794"/>
    </source>
</evidence>
<protein>
    <recommendedName>
        <fullName evidence="4">2-amino-4-hydroxy-6-hydroxymethyldihydropteridine pyrophosphokinase</fullName>
        <ecNumber evidence="3">2.7.6.3</ecNumber>
    </recommendedName>
    <alternativeName>
        <fullName evidence="11">6-hydroxymethyl-7,8-dihydropterin pyrophosphokinase</fullName>
    </alternativeName>
    <alternativeName>
        <fullName evidence="12">7,8-dihydro-6-hydroxymethylpterin-pyrophosphokinase</fullName>
    </alternativeName>
</protein>
<dbReference type="EMBL" id="JBHTHU010000005">
    <property type="protein sequence ID" value="MFD0749983.1"/>
    <property type="molecule type" value="Genomic_DNA"/>
</dbReference>
<dbReference type="Proteomes" id="UP001596958">
    <property type="component" value="Unassembled WGS sequence"/>
</dbReference>
<keyword evidence="5 14" id="KW-0808">Transferase</keyword>
<evidence type="ECO:0000256" key="7">
    <source>
        <dbReference type="ARBA" id="ARBA00022777"/>
    </source>
</evidence>
<keyword evidence="6" id="KW-0547">Nucleotide-binding</keyword>
<keyword evidence="8" id="KW-0067">ATP-binding</keyword>
<dbReference type="RefSeq" id="WP_377098828.1">
    <property type="nucleotide sequence ID" value="NZ_JBHTHU010000005.1"/>
</dbReference>
<keyword evidence="15" id="KW-1185">Reference proteome</keyword>
<dbReference type="InterPro" id="IPR035907">
    <property type="entry name" value="Hppk_sf"/>
</dbReference>
<dbReference type="SUPFAM" id="SSF55083">
    <property type="entry name" value="6-hydroxymethyl-7,8-dihydropterin pyrophosphokinase, HPPK"/>
    <property type="match status" value="1"/>
</dbReference>
<dbReference type="PANTHER" id="PTHR43071:SF1">
    <property type="entry name" value="2-AMINO-4-HYDROXY-6-HYDROXYMETHYLDIHYDROPTERIDINE PYROPHOSPHOKINASE"/>
    <property type="match status" value="1"/>
</dbReference>
<evidence type="ECO:0000256" key="2">
    <source>
        <dbReference type="ARBA" id="ARBA00005810"/>
    </source>
</evidence>
<name>A0ABW2YW24_9SPHI</name>
<keyword evidence="9" id="KW-0289">Folate biosynthesis</keyword>
<gene>
    <name evidence="14" type="primary">folK</name>
    <name evidence="14" type="ORF">ACFQZS_07510</name>
</gene>
<dbReference type="GO" id="GO:0003848">
    <property type="term" value="F:2-amino-4-hydroxy-6-hydroxymethyldihydropteridine diphosphokinase activity"/>
    <property type="evidence" value="ECO:0007669"/>
    <property type="project" value="UniProtKB-EC"/>
</dbReference>
<dbReference type="PANTHER" id="PTHR43071">
    <property type="entry name" value="2-AMINO-4-HYDROXY-6-HYDROXYMETHYLDIHYDROPTERIDINE PYROPHOSPHOKINASE"/>
    <property type="match status" value="1"/>
</dbReference>
<sequence length="159" mass="17911">MNNVFLLLGSNLGDRQLLLQTAIAQISERVGAVLQTSALYETQAWGKTGEPDYLNQVVFLKTGLTAINVLNEILAIETGMGRKRYEKWGSRLIDIDILFYNDEIIKQDALEIPHPELQNRRFTLEPLAEIAPGLVHPVLNKTMLELKNQLTDSLVVKKL</sequence>
<feature type="domain" description="7,8-dihydro-6-hydroxymethylpterin-pyrophosphokinase" evidence="13">
    <location>
        <begin position="87"/>
        <end position="98"/>
    </location>
</feature>
<dbReference type="Gene3D" id="3.30.70.560">
    <property type="entry name" value="7,8-Dihydro-6-hydroxymethylpterin-pyrophosphokinase HPPK"/>
    <property type="match status" value="1"/>
</dbReference>
<evidence type="ECO:0000256" key="6">
    <source>
        <dbReference type="ARBA" id="ARBA00022741"/>
    </source>
</evidence>
<comment type="caution">
    <text evidence="14">The sequence shown here is derived from an EMBL/GenBank/DDBJ whole genome shotgun (WGS) entry which is preliminary data.</text>
</comment>
<evidence type="ECO:0000313" key="15">
    <source>
        <dbReference type="Proteomes" id="UP001596958"/>
    </source>
</evidence>
<evidence type="ECO:0000313" key="14">
    <source>
        <dbReference type="EMBL" id="MFD0749983.1"/>
    </source>
</evidence>
<dbReference type="NCBIfam" id="TIGR01498">
    <property type="entry name" value="folK"/>
    <property type="match status" value="1"/>
</dbReference>
<comment type="pathway">
    <text evidence="1">Cofactor biosynthesis; tetrahydrofolate biosynthesis; 2-amino-4-hydroxy-6-hydroxymethyl-7,8-dihydropteridine diphosphate from 7,8-dihydroneopterin triphosphate: step 4/4.</text>
</comment>
<evidence type="ECO:0000256" key="10">
    <source>
        <dbReference type="ARBA" id="ARBA00029409"/>
    </source>
</evidence>
<evidence type="ECO:0000256" key="8">
    <source>
        <dbReference type="ARBA" id="ARBA00022840"/>
    </source>
</evidence>
<accession>A0ABW2YW24</accession>
<organism evidence="14 15">
    <name type="scientific">Mucilaginibacter calamicampi</name>
    <dbReference type="NCBI Taxonomy" id="1302352"/>
    <lineage>
        <taxon>Bacteria</taxon>
        <taxon>Pseudomonadati</taxon>
        <taxon>Bacteroidota</taxon>
        <taxon>Sphingobacteriia</taxon>
        <taxon>Sphingobacteriales</taxon>
        <taxon>Sphingobacteriaceae</taxon>
        <taxon>Mucilaginibacter</taxon>
    </lineage>
</organism>
<evidence type="ECO:0000256" key="11">
    <source>
        <dbReference type="ARBA" id="ARBA00029766"/>
    </source>
</evidence>
<keyword evidence="7" id="KW-0418">Kinase</keyword>
<evidence type="ECO:0000256" key="5">
    <source>
        <dbReference type="ARBA" id="ARBA00022679"/>
    </source>
</evidence>
<dbReference type="InterPro" id="IPR000550">
    <property type="entry name" value="Hppk"/>
</dbReference>
<dbReference type="PROSITE" id="PS00794">
    <property type="entry name" value="HPPK"/>
    <property type="match status" value="1"/>
</dbReference>
<evidence type="ECO:0000256" key="1">
    <source>
        <dbReference type="ARBA" id="ARBA00005051"/>
    </source>
</evidence>
<reference evidence="15" key="1">
    <citation type="journal article" date="2019" name="Int. J. Syst. Evol. Microbiol.">
        <title>The Global Catalogue of Microorganisms (GCM) 10K type strain sequencing project: providing services to taxonomists for standard genome sequencing and annotation.</title>
        <authorList>
            <consortium name="The Broad Institute Genomics Platform"/>
            <consortium name="The Broad Institute Genome Sequencing Center for Infectious Disease"/>
            <person name="Wu L."/>
            <person name="Ma J."/>
        </authorList>
    </citation>
    <scope>NUCLEOTIDE SEQUENCE [LARGE SCALE GENOMIC DNA]</scope>
    <source>
        <strain evidence="15">CCUG 63418</strain>
    </source>
</reference>
<comment type="similarity">
    <text evidence="2">Belongs to the HPPK family.</text>
</comment>
<evidence type="ECO:0000256" key="12">
    <source>
        <dbReference type="ARBA" id="ARBA00033413"/>
    </source>
</evidence>